<evidence type="ECO:0000259" key="2">
    <source>
        <dbReference type="PROSITE" id="PS50280"/>
    </source>
</evidence>
<dbReference type="Gene3D" id="2.170.270.10">
    <property type="entry name" value="SET domain"/>
    <property type="match status" value="1"/>
</dbReference>
<dbReference type="AlphaFoldDB" id="A0ABD3MH99"/>
<name>A0ABD3MH99_9STRA</name>
<keyword evidence="4" id="KW-1185">Reference proteome</keyword>
<dbReference type="EMBL" id="JALLBG020000130">
    <property type="protein sequence ID" value="KAL3762957.1"/>
    <property type="molecule type" value="Genomic_DNA"/>
</dbReference>
<comment type="caution">
    <text evidence="3">The sequence shown here is derived from an EMBL/GenBank/DDBJ whole genome shotgun (WGS) entry which is preliminary data.</text>
</comment>
<dbReference type="Pfam" id="PF00856">
    <property type="entry name" value="SET"/>
    <property type="match status" value="1"/>
</dbReference>
<feature type="chain" id="PRO_5044744493" description="SET domain-containing protein" evidence="1">
    <location>
        <begin position="24"/>
        <end position="638"/>
    </location>
</feature>
<dbReference type="Proteomes" id="UP001530293">
    <property type="component" value="Unassembled WGS sequence"/>
</dbReference>
<evidence type="ECO:0000313" key="4">
    <source>
        <dbReference type="Proteomes" id="UP001530293"/>
    </source>
</evidence>
<dbReference type="SUPFAM" id="SSF82199">
    <property type="entry name" value="SET domain"/>
    <property type="match status" value="1"/>
</dbReference>
<feature type="domain" description="SET" evidence="2">
    <location>
        <begin position="301"/>
        <end position="448"/>
    </location>
</feature>
<organism evidence="3 4">
    <name type="scientific">Discostella pseudostelligera</name>
    <dbReference type="NCBI Taxonomy" id="259834"/>
    <lineage>
        <taxon>Eukaryota</taxon>
        <taxon>Sar</taxon>
        <taxon>Stramenopiles</taxon>
        <taxon>Ochrophyta</taxon>
        <taxon>Bacillariophyta</taxon>
        <taxon>Coscinodiscophyceae</taxon>
        <taxon>Thalassiosirophycidae</taxon>
        <taxon>Stephanodiscales</taxon>
        <taxon>Stephanodiscaceae</taxon>
        <taxon>Discostella</taxon>
    </lineage>
</organism>
<reference evidence="3 4" key="1">
    <citation type="submission" date="2024-10" db="EMBL/GenBank/DDBJ databases">
        <title>Updated reference genomes for cyclostephanoid diatoms.</title>
        <authorList>
            <person name="Roberts W.R."/>
            <person name="Alverson A.J."/>
        </authorList>
    </citation>
    <scope>NUCLEOTIDE SEQUENCE [LARGE SCALE GENOMIC DNA]</scope>
    <source>
        <strain evidence="3 4">AJA232-27</strain>
    </source>
</reference>
<dbReference type="InterPro" id="IPR001214">
    <property type="entry name" value="SET_dom"/>
</dbReference>
<sequence length="638" mass="71321">MSRPSLLSIITLLLVQAAPYAQAWRQKSSSDDENQQCSVYLAESSTDHALGTFAGRAYSRNDIIGVPDSVVHFVDIRHYNSIKNDNDEDVLNDTLELFLGTCWSADSTGGKNEGDESISAVGGPAFSSTGHVGLTNAVIYQPSVLLRTDTDLLTKYDELTSPGRGAFSTYHNLTVLAVDTIGPGMEIFLDFGAEYSKHDDPTIPNMDDYRKMDEGMKKMVEFFNKHAERIGEKASEEVYEFIKEDVLELVAEKRAPAARALLPESYEGLQEIIDMGGSALYDNPEVVRDVDWLRTNGYCQDTLVVGVSTIEHAGRGAFAARSMKRGEVVGALPLVPLLQGKSALTIPPDKAMGEKETTYQLVYNYMLEHPQSSALFYPAGAVTNYINHGGKSNANVKLIWSTKEWSHVKDTRETPLENLGQFGPIDMIVELVATRPINKGEEILLDYGDDWEAAWNDHVSKWKKVTKNASFSKSAMTLNEIHHSTDKPPQPFPIDGKEADAGSNVELKCHILYDDEKIERIRNKDGSRTKVYPWIPHPVKGETRLKTDIAVRSITLIGCDIIDRSGDEQSGYKYIVQPHAEDKGSGYYVKNVPHYAIRYVDKPYTNPQHEMISFRHTIKFPDEIFPNAWRDLDLKDEL</sequence>
<protein>
    <recommendedName>
        <fullName evidence="2">SET domain-containing protein</fullName>
    </recommendedName>
</protein>
<proteinExistence type="predicted"/>
<evidence type="ECO:0000313" key="3">
    <source>
        <dbReference type="EMBL" id="KAL3762957.1"/>
    </source>
</evidence>
<feature type="signal peptide" evidence="1">
    <location>
        <begin position="1"/>
        <end position="23"/>
    </location>
</feature>
<dbReference type="InterPro" id="IPR046341">
    <property type="entry name" value="SET_dom_sf"/>
</dbReference>
<dbReference type="SMART" id="SM00317">
    <property type="entry name" value="SET"/>
    <property type="match status" value="1"/>
</dbReference>
<evidence type="ECO:0000256" key="1">
    <source>
        <dbReference type="SAM" id="SignalP"/>
    </source>
</evidence>
<dbReference type="PROSITE" id="PS50280">
    <property type="entry name" value="SET"/>
    <property type="match status" value="1"/>
</dbReference>
<gene>
    <name evidence="3" type="ORF">ACHAWU_001104</name>
</gene>
<accession>A0ABD3MH99</accession>
<keyword evidence="1" id="KW-0732">Signal</keyword>